<gene>
    <name evidence="3" type="ORF">INT45_006680</name>
</gene>
<feature type="compositionally biased region" description="Low complexity" evidence="1">
    <location>
        <begin position="54"/>
        <end position="91"/>
    </location>
</feature>
<accession>A0A8H7RU72</accession>
<keyword evidence="2" id="KW-1133">Transmembrane helix</keyword>
<dbReference type="EMBL" id="JAEPRB010000327">
    <property type="protein sequence ID" value="KAG2217114.1"/>
    <property type="molecule type" value="Genomic_DNA"/>
</dbReference>
<evidence type="ECO:0000256" key="2">
    <source>
        <dbReference type="SAM" id="Phobius"/>
    </source>
</evidence>
<proteinExistence type="predicted"/>
<feature type="region of interest" description="Disordered" evidence="1">
    <location>
        <begin position="46"/>
        <end position="91"/>
    </location>
</feature>
<dbReference type="AlphaFoldDB" id="A0A8H7RU72"/>
<organism evidence="3 4">
    <name type="scientific">Circinella minor</name>
    <dbReference type="NCBI Taxonomy" id="1195481"/>
    <lineage>
        <taxon>Eukaryota</taxon>
        <taxon>Fungi</taxon>
        <taxon>Fungi incertae sedis</taxon>
        <taxon>Mucoromycota</taxon>
        <taxon>Mucoromycotina</taxon>
        <taxon>Mucoromycetes</taxon>
        <taxon>Mucorales</taxon>
        <taxon>Lichtheimiaceae</taxon>
        <taxon>Circinella</taxon>
    </lineage>
</organism>
<reference evidence="3 4" key="1">
    <citation type="submission" date="2020-12" db="EMBL/GenBank/DDBJ databases">
        <title>Metabolic potential, ecology and presence of endohyphal bacteria is reflected in genomic diversity of Mucoromycotina.</title>
        <authorList>
            <person name="Muszewska A."/>
            <person name="Okrasinska A."/>
            <person name="Steczkiewicz K."/>
            <person name="Drgas O."/>
            <person name="Orlowska M."/>
            <person name="Perlinska-Lenart U."/>
            <person name="Aleksandrzak-Piekarczyk T."/>
            <person name="Szatraj K."/>
            <person name="Zielenkiewicz U."/>
            <person name="Pilsyk S."/>
            <person name="Malc E."/>
            <person name="Mieczkowski P."/>
            <person name="Kruszewska J.S."/>
            <person name="Biernat P."/>
            <person name="Pawlowska J."/>
        </authorList>
    </citation>
    <scope>NUCLEOTIDE SEQUENCE [LARGE SCALE GENOMIC DNA]</scope>
    <source>
        <strain evidence="3 4">CBS 142.35</strain>
    </source>
</reference>
<evidence type="ECO:0000313" key="4">
    <source>
        <dbReference type="Proteomes" id="UP000646827"/>
    </source>
</evidence>
<feature type="transmembrane region" description="Helical" evidence="2">
    <location>
        <begin position="230"/>
        <end position="249"/>
    </location>
</feature>
<keyword evidence="2" id="KW-0472">Membrane</keyword>
<keyword evidence="2" id="KW-0812">Transmembrane</keyword>
<dbReference type="Proteomes" id="UP000646827">
    <property type="component" value="Unassembled WGS sequence"/>
</dbReference>
<evidence type="ECO:0000313" key="3">
    <source>
        <dbReference type="EMBL" id="KAG2217114.1"/>
    </source>
</evidence>
<name>A0A8H7RU72_9FUNG</name>
<keyword evidence="4" id="KW-1185">Reference proteome</keyword>
<evidence type="ECO:0000256" key="1">
    <source>
        <dbReference type="SAM" id="MobiDB-lite"/>
    </source>
</evidence>
<comment type="caution">
    <text evidence="3">The sequence shown here is derived from an EMBL/GenBank/DDBJ whole genome shotgun (WGS) entry which is preliminary data.</text>
</comment>
<dbReference type="SUPFAM" id="SSF81995">
    <property type="entry name" value="beta-sandwich domain of Sec23/24"/>
    <property type="match status" value="1"/>
</dbReference>
<protein>
    <submittedName>
        <fullName evidence="3">Uncharacterized protein</fullName>
    </submittedName>
</protein>
<sequence length="250" mass="29370">MNPSDYPFPSHNPNQDIYNILWDIRTRVISIETRLTNIENNVGPHPVAGYSISQPAAQQQHQPQQPHYQPHTNAHQQQQQQQQPQQDVQLQPQESISLAQYQQIEAENKAEEEREWWHRSKIYSIKNDTIVFLREEVRILEDDLDSMNEAFLQESRTHRQALEDAWDKNPRAFVKYGSILTAIKTIEVSKFETNIARMYKVWIGRCEKHWIADYFIHSVYNSIKGGNTVLTVPICATLNIFVVFQYLILR</sequence>